<feature type="DNA-binding region" description="HMG box" evidence="2">
    <location>
        <begin position="321"/>
        <end position="391"/>
    </location>
</feature>
<keyword evidence="1 2" id="KW-0238">DNA-binding</keyword>
<feature type="region of interest" description="Disordered" evidence="3">
    <location>
        <begin position="499"/>
        <end position="546"/>
    </location>
</feature>
<feature type="region of interest" description="Disordered" evidence="3">
    <location>
        <begin position="173"/>
        <end position="225"/>
    </location>
</feature>
<proteinExistence type="predicted"/>
<dbReference type="PROSITE" id="PS50118">
    <property type="entry name" value="HMG_BOX_2"/>
    <property type="match status" value="2"/>
</dbReference>
<feature type="region of interest" description="Disordered" evidence="3">
    <location>
        <begin position="31"/>
        <end position="97"/>
    </location>
</feature>
<feature type="compositionally biased region" description="Polar residues" evidence="3">
    <location>
        <begin position="57"/>
        <end position="72"/>
    </location>
</feature>
<reference evidence="5 6" key="1">
    <citation type="journal article" date="2018" name="Mol. Biol. Evol.">
        <title>Broad Genomic Sampling Reveals a Smut Pathogenic Ancestry of the Fungal Clade Ustilaginomycotina.</title>
        <authorList>
            <person name="Kijpornyongpan T."/>
            <person name="Mondo S.J."/>
            <person name="Barry K."/>
            <person name="Sandor L."/>
            <person name="Lee J."/>
            <person name="Lipzen A."/>
            <person name="Pangilinan J."/>
            <person name="LaButti K."/>
            <person name="Hainaut M."/>
            <person name="Henrissat B."/>
            <person name="Grigoriev I.V."/>
            <person name="Spatafora J.W."/>
            <person name="Aime M.C."/>
        </authorList>
    </citation>
    <scope>NUCLEOTIDE SEQUENCE [LARGE SCALE GENOMIC DNA]</scope>
    <source>
        <strain evidence="5 6">MCA 4718</strain>
    </source>
</reference>
<keyword evidence="6" id="KW-1185">Reference proteome</keyword>
<dbReference type="Proteomes" id="UP000245942">
    <property type="component" value="Unassembled WGS sequence"/>
</dbReference>
<feature type="compositionally biased region" description="Basic and acidic residues" evidence="3">
    <location>
        <begin position="365"/>
        <end position="384"/>
    </location>
</feature>
<feature type="region of interest" description="Disordered" evidence="3">
    <location>
        <begin position="408"/>
        <end position="428"/>
    </location>
</feature>
<dbReference type="Gene3D" id="1.10.30.10">
    <property type="entry name" value="High mobility group box domain"/>
    <property type="match status" value="2"/>
</dbReference>
<evidence type="ECO:0000313" key="5">
    <source>
        <dbReference type="EMBL" id="PWN19303.1"/>
    </source>
</evidence>
<feature type="compositionally biased region" description="Gly residues" evidence="3">
    <location>
        <begin position="517"/>
        <end position="526"/>
    </location>
</feature>
<accession>A0A316U4N3</accession>
<evidence type="ECO:0000259" key="4">
    <source>
        <dbReference type="PROSITE" id="PS50118"/>
    </source>
</evidence>
<dbReference type="EMBL" id="KZ819332">
    <property type="protein sequence ID" value="PWN19303.1"/>
    <property type="molecule type" value="Genomic_DNA"/>
</dbReference>
<dbReference type="OrthoDB" id="5550281at2759"/>
<feature type="compositionally biased region" description="Basic residues" evidence="3">
    <location>
        <begin position="408"/>
        <end position="418"/>
    </location>
</feature>
<dbReference type="InterPro" id="IPR050342">
    <property type="entry name" value="HMGB"/>
</dbReference>
<dbReference type="STRING" id="1684307.A0A316U4N3"/>
<keyword evidence="2" id="KW-0539">Nucleus</keyword>
<dbReference type="PANTHER" id="PTHR48112:SF22">
    <property type="entry name" value="MITOCHONDRIAL TRANSCRIPTION FACTOR A, ISOFORM B"/>
    <property type="match status" value="1"/>
</dbReference>
<sequence>MQPSAFSHEQGGGAGQHGGFYGQQAGAYGTGGAPHHNAHTGVHGGYGGYAAHPSHGDQSPSMSYLQPGSGHSTHMGMYGGYSGHYPTHHANPQQQQHYSHVNAAAFGGQPGGGQSILGGNNVDYQGGVHPSSYSHMAPQHGMYYQDAGGMMHPAHAHNMMGSAGTMPGSGYSHPSAIAAPLQTPAGAKGSGKASRAPASGRKGSVGGVGNGAGAPSKKAGGGAKGAKAQAQSDAIAAAAAAGVDPNDPVALAAMGIVLDTPASGKAKSSKANTGGDRHHPYGGAAPGGLAPDAGEKKDKVSKKKEKEPGKPPVLKSHLKPPKQAPSAWQVYFTEELQKIKAEQPGARLNVAHVAKDAGQRYAALPDEKKQEFQRRSQEAKQQWEQDMLDWKSHLTPEDIKQENMFRTAQRKAGKSRKGNLKDPNAPKKPLSAYFLFLRAIRADPKMTEDVFHGEQETTKQSVLAAAKWRSLEEPEKQPFLEKAEADKVEYERLRKDYEASHGVGGDGLRDDSEEGGSAVGGTGDYGGYDEGEGGVPPSLAAGAGGDEAFKLDSHFGLGEDAVLGFSSKDEGGFGLEG</sequence>
<feature type="compositionally biased region" description="Gly residues" evidence="3">
    <location>
        <begin position="203"/>
        <end position="212"/>
    </location>
</feature>
<dbReference type="Pfam" id="PF09011">
    <property type="entry name" value="HMG_box_2"/>
    <property type="match status" value="1"/>
</dbReference>
<feature type="compositionally biased region" description="Low complexity" evidence="3">
    <location>
        <begin position="184"/>
        <end position="202"/>
    </location>
</feature>
<organism evidence="5 6">
    <name type="scientific">Pseudomicrostroma glucosiphilum</name>
    <dbReference type="NCBI Taxonomy" id="1684307"/>
    <lineage>
        <taxon>Eukaryota</taxon>
        <taxon>Fungi</taxon>
        <taxon>Dikarya</taxon>
        <taxon>Basidiomycota</taxon>
        <taxon>Ustilaginomycotina</taxon>
        <taxon>Exobasidiomycetes</taxon>
        <taxon>Microstromatales</taxon>
        <taxon>Microstromatales incertae sedis</taxon>
        <taxon>Pseudomicrostroma</taxon>
    </lineage>
</organism>
<feature type="region of interest" description="Disordered" evidence="3">
    <location>
        <begin position="262"/>
        <end position="326"/>
    </location>
</feature>
<evidence type="ECO:0000256" key="1">
    <source>
        <dbReference type="ARBA" id="ARBA00023125"/>
    </source>
</evidence>
<dbReference type="InterPro" id="IPR009071">
    <property type="entry name" value="HMG_box_dom"/>
</dbReference>
<feature type="domain" description="HMG box" evidence="4">
    <location>
        <begin position="426"/>
        <end position="498"/>
    </location>
</feature>
<protein>
    <submittedName>
        <fullName evidence="5">HMG-box</fullName>
    </submittedName>
</protein>
<dbReference type="GO" id="GO:0003677">
    <property type="term" value="F:DNA binding"/>
    <property type="evidence" value="ECO:0007669"/>
    <property type="project" value="UniProtKB-UniRule"/>
</dbReference>
<dbReference type="PANTHER" id="PTHR48112">
    <property type="entry name" value="HIGH MOBILITY GROUP PROTEIN DSP1"/>
    <property type="match status" value="1"/>
</dbReference>
<dbReference type="Pfam" id="PF00505">
    <property type="entry name" value="HMG_box"/>
    <property type="match status" value="1"/>
</dbReference>
<feature type="DNA-binding region" description="HMG box" evidence="2">
    <location>
        <begin position="426"/>
        <end position="498"/>
    </location>
</feature>
<dbReference type="GO" id="GO:0005634">
    <property type="term" value="C:nucleus"/>
    <property type="evidence" value="ECO:0007669"/>
    <property type="project" value="UniProtKB-UniRule"/>
</dbReference>
<dbReference type="InterPro" id="IPR036910">
    <property type="entry name" value="HMG_box_dom_sf"/>
</dbReference>
<name>A0A316U4N3_9BASI</name>
<feature type="domain" description="HMG box" evidence="4">
    <location>
        <begin position="321"/>
        <end position="391"/>
    </location>
</feature>
<evidence type="ECO:0000256" key="3">
    <source>
        <dbReference type="SAM" id="MobiDB-lite"/>
    </source>
</evidence>
<dbReference type="SUPFAM" id="SSF47095">
    <property type="entry name" value="HMG-box"/>
    <property type="match status" value="2"/>
</dbReference>
<gene>
    <name evidence="5" type="ORF">BCV69DRAFT_300622</name>
</gene>
<evidence type="ECO:0000313" key="6">
    <source>
        <dbReference type="Proteomes" id="UP000245942"/>
    </source>
</evidence>
<dbReference type="AlphaFoldDB" id="A0A316U4N3"/>
<feature type="compositionally biased region" description="Low complexity" evidence="3">
    <location>
        <begin position="281"/>
        <end position="292"/>
    </location>
</feature>
<dbReference type="GeneID" id="37016211"/>
<evidence type="ECO:0000256" key="2">
    <source>
        <dbReference type="PROSITE-ProRule" id="PRU00267"/>
    </source>
</evidence>
<feature type="region of interest" description="Disordered" evidence="3">
    <location>
        <begin position="362"/>
        <end position="384"/>
    </location>
</feature>
<dbReference type="RefSeq" id="XP_025346463.1">
    <property type="nucleotide sequence ID" value="XM_025494477.1"/>
</dbReference>
<dbReference type="SMART" id="SM00398">
    <property type="entry name" value="HMG"/>
    <property type="match status" value="2"/>
</dbReference>
<feature type="compositionally biased region" description="Basic and acidic residues" evidence="3">
    <location>
        <begin position="293"/>
        <end position="309"/>
    </location>
</feature>